<evidence type="ECO:0000313" key="2">
    <source>
        <dbReference type="Proteomes" id="UP000886724"/>
    </source>
</evidence>
<gene>
    <name evidence="1" type="ORF">H9980_09190</name>
</gene>
<protein>
    <submittedName>
        <fullName evidence="1">Uncharacterized protein</fullName>
    </submittedName>
</protein>
<sequence length="420" mass="50551">MESKSRTTIEQELIKLDETIKHAIKIRLEDANMYRDLDESKIGKDITTYKDCKNITDYIYLKIKEYFIFNYFIRALERSNSFITDNYEINIISNPDLFESDYIDKYLFYKNDYKYNSSLSSTQNHKNYDNILINIKKHLLANMKKISEYTHGNELDIIENYKQNQEKLSEDSLKNFSYWINNNFNQYVFLCGSTPIKYISFLNEEKRRKVPIFFEYDIILYTDLFFKKPNHLSKANTNINSLKKNQDNNNIESLIETYNQSMQIIHKFENKFIVNEDYIRFNALKYYFNNIYANDFFTANNSTFLQYICDFINFKELANYSKIIKKNQQKLIMQYFKLNKETTTITSYLQFINILEFGIKYNVDFSKFDSLLNQEFSGINRNFIINKHNIQSFCTFLYLLYNNASLQKIDINFFNLLDDT</sequence>
<evidence type="ECO:0000313" key="1">
    <source>
        <dbReference type="EMBL" id="HIX82125.1"/>
    </source>
</evidence>
<proteinExistence type="predicted"/>
<comment type="caution">
    <text evidence="1">The sequence shown here is derived from an EMBL/GenBank/DDBJ whole genome shotgun (WGS) entry which is preliminary data.</text>
</comment>
<dbReference type="Proteomes" id="UP000886724">
    <property type="component" value="Unassembled WGS sequence"/>
</dbReference>
<name>A0A9D1XMQ4_9FIRM</name>
<feature type="non-terminal residue" evidence="1">
    <location>
        <position position="420"/>
    </location>
</feature>
<reference evidence="1" key="1">
    <citation type="journal article" date="2021" name="PeerJ">
        <title>Extensive microbial diversity within the chicken gut microbiome revealed by metagenomics and culture.</title>
        <authorList>
            <person name="Gilroy R."/>
            <person name="Ravi A."/>
            <person name="Getino M."/>
            <person name="Pursley I."/>
            <person name="Horton D.L."/>
            <person name="Alikhan N.F."/>
            <person name="Baker D."/>
            <person name="Gharbi K."/>
            <person name="Hall N."/>
            <person name="Watson M."/>
            <person name="Adriaenssens E.M."/>
            <person name="Foster-Nyarko E."/>
            <person name="Jarju S."/>
            <person name="Secka A."/>
            <person name="Antonio M."/>
            <person name="Oren A."/>
            <person name="Chaudhuri R.R."/>
            <person name="La Ragione R."/>
            <person name="Hildebrand F."/>
            <person name="Pallen M.J."/>
        </authorList>
    </citation>
    <scope>NUCLEOTIDE SEQUENCE</scope>
    <source>
        <strain evidence="1">ChiGjej1B1-14440</strain>
    </source>
</reference>
<organism evidence="1 2">
    <name type="scientific">Candidatus Erysipelatoclostridium merdavium</name>
    <dbReference type="NCBI Taxonomy" id="2838566"/>
    <lineage>
        <taxon>Bacteria</taxon>
        <taxon>Bacillati</taxon>
        <taxon>Bacillota</taxon>
        <taxon>Erysipelotrichia</taxon>
        <taxon>Erysipelotrichales</taxon>
        <taxon>Erysipelotrichales incertae sedis</taxon>
    </lineage>
</organism>
<accession>A0A9D1XMQ4</accession>
<reference evidence="1" key="2">
    <citation type="submission" date="2021-04" db="EMBL/GenBank/DDBJ databases">
        <authorList>
            <person name="Gilroy R."/>
        </authorList>
    </citation>
    <scope>NUCLEOTIDE SEQUENCE</scope>
    <source>
        <strain evidence="1">ChiGjej1B1-14440</strain>
    </source>
</reference>
<dbReference type="AlphaFoldDB" id="A0A9D1XMQ4"/>
<dbReference type="EMBL" id="DXET01000206">
    <property type="protein sequence ID" value="HIX82125.1"/>
    <property type="molecule type" value="Genomic_DNA"/>
</dbReference>